<proteinExistence type="predicted"/>
<name>A0ABW1XLJ3_9ALTE</name>
<reference evidence="2" key="1">
    <citation type="journal article" date="2019" name="Int. J. Syst. Evol. Microbiol.">
        <title>The Global Catalogue of Microorganisms (GCM) 10K type strain sequencing project: providing services to taxonomists for standard genome sequencing and annotation.</title>
        <authorList>
            <consortium name="The Broad Institute Genomics Platform"/>
            <consortium name="The Broad Institute Genome Sequencing Center for Infectious Disease"/>
            <person name="Wu L."/>
            <person name="Ma J."/>
        </authorList>
    </citation>
    <scope>NUCLEOTIDE SEQUENCE [LARGE SCALE GENOMIC DNA]</scope>
    <source>
        <strain evidence="2">CGMCC 1.16031</strain>
    </source>
</reference>
<evidence type="ECO:0000313" key="2">
    <source>
        <dbReference type="Proteomes" id="UP001596364"/>
    </source>
</evidence>
<organism evidence="1 2">
    <name type="scientific">Pseudobowmanella zhangzhouensis</name>
    <dbReference type="NCBI Taxonomy" id="1537679"/>
    <lineage>
        <taxon>Bacteria</taxon>
        <taxon>Pseudomonadati</taxon>
        <taxon>Pseudomonadota</taxon>
        <taxon>Gammaproteobacteria</taxon>
        <taxon>Alteromonadales</taxon>
        <taxon>Alteromonadaceae</taxon>
    </lineage>
</organism>
<comment type="caution">
    <text evidence="1">The sequence shown here is derived from an EMBL/GenBank/DDBJ whole genome shotgun (WGS) entry which is preliminary data.</text>
</comment>
<dbReference type="RefSeq" id="WP_131258614.1">
    <property type="nucleotide sequence ID" value="NZ_JBHSUS010000001.1"/>
</dbReference>
<dbReference type="Pfam" id="PF24175">
    <property type="entry name" value="SU10_adaptor"/>
    <property type="match status" value="1"/>
</dbReference>
<dbReference type="InterPro" id="IPR056209">
    <property type="entry name" value="SU10_adaptor"/>
</dbReference>
<accession>A0ABW1XLJ3</accession>
<keyword evidence="2" id="KW-1185">Reference proteome</keyword>
<dbReference type="EMBL" id="JBHSUS010000001">
    <property type="protein sequence ID" value="MFC6441046.1"/>
    <property type="molecule type" value="Genomic_DNA"/>
</dbReference>
<protein>
    <submittedName>
        <fullName evidence="1">Uncharacterized protein</fullName>
    </submittedName>
</protein>
<sequence length="202" mass="22760">MAEITSYAHLVAHYCPNLPKLIFRRAFISAARHYFTQTQAWEEVIKVSLVAAKQRYALDTLADDAEIDTIIDVYSDTGNLTGLTGRPFAMGQDAPRSYYANAKRTVGFYPIPKEAGVVYVQSCVKPVLEADTIDDDVFSDNAEGILAGAVYELKMMPNTDWYDPQGALYYKAERDRCIDEKRIEIATHYANHSLIMTYPNIL</sequence>
<evidence type="ECO:0000313" key="1">
    <source>
        <dbReference type="EMBL" id="MFC6441046.1"/>
    </source>
</evidence>
<dbReference type="Proteomes" id="UP001596364">
    <property type="component" value="Unassembled WGS sequence"/>
</dbReference>
<gene>
    <name evidence="1" type="ORF">ACFP85_12905</name>
</gene>